<organism evidence="3 4">
    <name type="scientific">Loigolactobacillus binensis</name>
    <dbReference type="NCBI Taxonomy" id="2559922"/>
    <lineage>
        <taxon>Bacteria</taxon>
        <taxon>Bacillati</taxon>
        <taxon>Bacillota</taxon>
        <taxon>Bacilli</taxon>
        <taxon>Lactobacillales</taxon>
        <taxon>Lactobacillaceae</taxon>
        <taxon>Loigolactobacillus</taxon>
    </lineage>
</organism>
<accession>A0ABW3EBN5</accession>
<dbReference type="InterPro" id="IPR050963">
    <property type="entry name" value="Sirohydro_Cobaltochel/CbiX"/>
</dbReference>
<evidence type="ECO:0000313" key="3">
    <source>
        <dbReference type="EMBL" id="MFD0897111.1"/>
    </source>
</evidence>
<keyword evidence="4" id="KW-1185">Reference proteome</keyword>
<comment type="caution">
    <text evidence="3">The sequence shown here is derived from an EMBL/GenBank/DDBJ whole genome shotgun (WGS) entry which is preliminary data.</text>
</comment>
<dbReference type="InterPro" id="IPR002762">
    <property type="entry name" value="CbiX-like"/>
</dbReference>
<keyword evidence="2" id="KW-0456">Lyase</keyword>
<keyword evidence="1" id="KW-0479">Metal-binding</keyword>
<protein>
    <submittedName>
        <fullName evidence="3">Sirohydrochlorin chelatase</fullName>
    </submittedName>
</protein>
<dbReference type="SUPFAM" id="SSF53800">
    <property type="entry name" value="Chelatase"/>
    <property type="match status" value="1"/>
</dbReference>
<evidence type="ECO:0000313" key="4">
    <source>
        <dbReference type="Proteomes" id="UP001597104"/>
    </source>
</evidence>
<proteinExistence type="predicted"/>
<dbReference type="EMBL" id="JBHTIO010000027">
    <property type="protein sequence ID" value="MFD0897111.1"/>
    <property type="molecule type" value="Genomic_DNA"/>
</dbReference>
<gene>
    <name evidence="3" type="ORF">ACFQZ7_05095</name>
</gene>
<dbReference type="PANTHER" id="PTHR33542:SF3">
    <property type="entry name" value="SIROHYDROCHLORIN FERROCHELATASE, CHLOROPLASTIC"/>
    <property type="match status" value="1"/>
</dbReference>
<dbReference type="RefSeq" id="WP_137638219.1">
    <property type="nucleotide sequence ID" value="NZ_BJDN01000020.1"/>
</dbReference>
<dbReference type="Gene3D" id="3.40.50.1400">
    <property type="match status" value="2"/>
</dbReference>
<evidence type="ECO:0000256" key="1">
    <source>
        <dbReference type="ARBA" id="ARBA00022723"/>
    </source>
</evidence>
<reference evidence="4" key="1">
    <citation type="journal article" date="2019" name="Int. J. Syst. Evol. Microbiol.">
        <title>The Global Catalogue of Microorganisms (GCM) 10K type strain sequencing project: providing services to taxonomists for standard genome sequencing and annotation.</title>
        <authorList>
            <consortium name="The Broad Institute Genomics Platform"/>
            <consortium name="The Broad Institute Genome Sequencing Center for Infectious Disease"/>
            <person name="Wu L."/>
            <person name="Ma J."/>
        </authorList>
    </citation>
    <scope>NUCLEOTIDE SEQUENCE [LARGE SCALE GENOMIC DNA]</scope>
    <source>
        <strain evidence="4">CCM 8925</strain>
    </source>
</reference>
<name>A0ABW3EBN5_9LACO</name>
<dbReference type="PANTHER" id="PTHR33542">
    <property type="entry name" value="SIROHYDROCHLORIN FERROCHELATASE, CHLOROPLASTIC"/>
    <property type="match status" value="1"/>
</dbReference>
<evidence type="ECO:0000256" key="2">
    <source>
        <dbReference type="ARBA" id="ARBA00023239"/>
    </source>
</evidence>
<dbReference type="Proteomes" id="UP001597104">
    <property type="component" value="Unassembled WGS sequence"/>
</dbReference>
<dbReference type="Pfam" id="PF01903">
    <property type="entry name" value="CbiX"/>
    <property type="match status" value="1"/>
</dbReference>
<sequence length="232" mass="25611">MTQGILYVLHGRRNKVPQANLNLLRELMQTLAQPQAVGFLEGQQQTLEASFVSLQQQVQQVIVVPVLLFAATHVRQDIPQRLQVIKQPEVTLTVVKPLATTAAVYTFLQHQLTGAINANPGRSILLIAHGTPHFAEPYQQLQALAGRLQNELQVKVTAASYIGHHRFTDYLTADVGPLIVQRLFLTDGRIAGKIKQAVQQQVPTAIFLPTLENQGAVKHGILERLMAVDMSV</sequence>